<keyword evidence="2" id="KW-0548">Nucleotidyltransferase</keyword>
<dbReference type="InterPro" id="IPR011009">
    <property type="entry name" value="Kinase-like_dom_sf"/>
</dbReference>
<dbReference type="InterPro" id="IPR036388">
    <property type="entry name" value="WH-like_DNA-bd_sf"/>
</dbReference>
<dbReference type="InterPro" id="IPR029044">
    <property type="entry name" value="Nucleotide-diphossugar_trans"/>
</dbReference>
<organism evidence="6 7">
    <name type="scientific">Slackia faecicanis</name>
    <dbReference type="NCBI Taxonomy" id="255723"/>
    <lineage>
        <taxon>Bacteria</taxon>
        <taxon>Bacillati</taxon>
        <taxon>Actinomycetota</taxon>
        <taxon>Coriobacteriia</taxon>
        <taxon>Eggerthellales</taxon>
        <taxon>Eggerthellaceae</taxon>
        <taxon>Slackia</taxon>
    </lineage>
</organism>
<protein>
    <submittedName>
        <fullName evidence="6">MarR family transcriptional regulator</fullName>
    </submittedName>
</protein>
<dbReference type="RefSeq" id="WP_123197253.1">
    <property type="nucleotide sequence ID" value="NZ_QICB01000001.1"/>
</dbReference>
<dbReference type="Pfam" id="PF01047">
    <property type="entry name" value="MarR"/>
    <property type="match status" value="1"/>
</dbReference>
<dbReference type="Gene3D" id="3.90.1200.10">
    <property type="match status" value="1"/>
</dbReference>
<sequence>MLTENEFKVLRAIVSSPCGNQRSLAEAAGVSLGSANRALKGLSERGMIEGYEVTEAGRACLEEYKVENAVIMAAGLSSRFAPISYEKPKGLLVVRGEVLIERQIRQLQEAGIADITVVVGYKKAHFFYLEREFGVKIAVNEEYASRNNNSSLMVVREQLGNTYICSSDDYFTENPFEQYVYKAFYAATYVEGETKEWCIRQGTGGRIESVTVGGRDSLVMLGHVYFDRAFSRGFVDILEREYDLPATADKLWEEIYADHIKELDMTARPYAEGIVHEFDSLDELRDFDPYFLRNVDSEVFDNIVAVLQCDVDDIHDVYPLKQGLTNLSCHFAVGDAEYVYRHPGAGTELIIDREAELVAQSLAKELGLDDTYIFEDPEQGWKISRFIPGSRQLDPNNAEQVKRAMEMARVLHESPMGTRRTFDFYDESKKYAALYEEAKGRIDIAGFQEMAAKADRLKSYLDSDGARHCLTHNDFFSLNFLIDENDKMYLIDWEYSGMSDYASDFGTFVVCGELDFDQAREALTFYFGRTPSFEEMRHNFGYVAMAGWCWYVWSLFKEAQGEHVGEWLYIYYRYAVNYLDRVISWYENGAEQDA</sequence>
<evidence type="ECO:0000313" key="7">
    <source>
        <dbReference type="Proteomes" id="UP000267368"/>
    </source>
</evidence>
<feature type="domain" description="HTH marR-type" evidence="3">
    <location>
        <begin position="2"/>
        <end position="49"/>
    </location>
</feature>
<dbReference type="PANTHER" id="PTHR43584:SF5">
    <property type="entry name" value="PROTEIN LICC"/>
    <property type="match status" value="1"/>
</dbReference>
<dbReference type="AlphaFoldDB" id="A0A3N0AI00"/>
<keyword evidence="1" id="KW-0808">Transferase</keyword>
<dbReference type="InterPro" id="IPR002575">
    <property type="entry name" value="Aminoglycoside_PTrfase"/>
</dbReference>
<evidence type="ECO:0000259" key="4">
    <source>
        <dbReference type="Pfam" id="PF01636"/>
    </source>
</evidence>
<feature type="domain" description="Aminoglycoside phosphotransferase" evidence="4">
    <location>
        <begin position="319"/>
        <end position="527"/>
    </location>
</feature>
<comment type="caution">
    <text evidence="6">The sequence shown here is derived from an EMBL/GenBank/DDBJ whole genome shotgun (WGS) entry which is preliminary data.</text>
</comment>
<reference evidence="7" key="1">
    <citation type="submission" date="2018-05" db="EMBL/GenBank/DDBJ databases">
        <title>Genome Sequencing of selected type strains of the family Eggerthellaceae.</title>
        <authorList>
            <person name="Danylec N."/>
            <person name="Stoll D.A."/>
            <person name="Doetsch A."/>
            <person name="Huch M."/>
        </authorList>
    </citation>
    <scope>NUCLEOTIDE SEQUENCE [LARGE SCALE GENOMIC DNA]</scope>
    <source>
        <strain evidence="7">DSM 17537</strain>
    </source>
</reference>
<dbReference type="GO" id="GO:0016779">
    <property type="term" value="F:nucleotidyltransferase activity"/>
    <property type="evidence" value="ECO:0007669"/>
    <property type="project" value="UniProtKB-KW"/>
</dbReference>
<evidence type="ECO:0000256" key="1">
    <source>
        <dbReference type="ARBA" id="ARBA00022679"/>
    </source>
</evidence>
<dbReference type="SUPFAM" id="SSF46785">
    <property type="entry name" value="Winged helix' DNA-binding domain"/>
    <property type="match status" value="1"/>
</dbReference>
<dbReference type="Gene3D" id="1.10.10.10">
    <property type="entry name" value="Winged helix-like DNA-binding domain superfamily/Winged helix DNA-binding domain"/>
    <property type="match status" value="1"/>
</dbReference>
<accession>A0A3N0AI00</accession>
<dbReference type="CDD" id="cd02523">
    <property type="entry name" value="PC_cytidylyltransferase"/>
    <property type="match status" value="1"/>
</dbReference>
<dbReference type="Pfam" id="PF01636">
    <property type="entry name" value="APH"/>
    <property type="match status" value="1"/>
</dbReference>
<evidence type="ECO:0000256" key="2">
    <source>
        <dbReference type="ARBA" id="ARBA00022695"/>
    </source>
</evidence>
<dbReference type="Gene3D" id="3.90.550.10">
    <property type="entry name" value="Spore Coat Polysaccharide Biosynthesis Protein SpsA, Chain A"/>
    <property type="match status" value="1"/>
</dbReference>
<dbReference type="SUPFAM" id="SSF56112">
    <property type="entry name" value="Protein kinase-like (PK-like)"/>
    <property type="match status" value="1"/>
</dbReference>
<name>A0A3N0AI00_9ACTN</name>
<dbReference type="Pfam" id="PF12804">
    <property type="entry name" value="NTP_transf_3"/>
    <property type="match status" value="1"/>
</dbReference>
<evidence type="ECO:0000259" key="3">
    <source>
        <dbReference type="Pfam" id="PF01047"/>
    </source>
</evidence>
<keyword evidence="7" id="KW-1185">Reference proteome</keyword>
<dbReference type="CDD" id="cd05151">
    <property type="entry name" value="ChoK-like"/>
    <property type="match status" value="1"/>
</dbReference>
<dbReference type="InterPro" id="IPR036390">
    <property type="entry name" value="WH_DNA-bd_sf"/>
</dbReference>
<feature type="domain" description="MobA-like NTP transferase" evidence="5">
    <location>
        <begin position="69"/>
        <end position="159"/>
    </location>
</feature>
<dbReference type="InterPro" id="IPR025877">
    <property type="entry name" value="MobA-like_NTP_Trfase"/>
</dbReference>
<dbReference type="OrthoDB" id="179763at2"/>
<dbReference type="InterPro" id="IPR050065">
    <property type="entry name" value="GlmU-like"/>
</dbReference>
<dbReference type="PANTHER" id="PTHR43584">
    <property type="entry name" value="NUCLEOTIDYL TRANSFERASE"/>
    <property type="match status" value="1"/>
</dbReference>
<gene>
    <name evidence="6" type="ORF">DMP07_00735</name>
</gene>
<evidence type="ECO:0000259" key="5">
    <source>
        <dbReference type="Pfam" id="PF12804"/>
    </source>
</evidence>
<dbReference type="InterPro" id="IPR000835">
    <property type="entry name" value="HTH_MarR-typ"/>
</dbReference>
<dbReference type="EMBL" id="QICB01000001">
    <property type="protein sequence ID" value="RNL21411.1"/>
    <property type="molecule type" value="Genomic_DNA"/>
</dbReference>
<dbReference type="SUPFAM" id="SSF53448">
    <property type="entry name" value="Nucleotide-diphospho-sugar transferases"/>
    <property type="match status" value="1"/>
</dbReference>
<proteinExistence type="predicted"/>
<dbReference type="Gene3D" id="3.30.200.20">
    <property type="entry name" value="Phosphorylase Kinase, domain 1"/>
    <property type="match status" value="1"/>
</dbReference>
<dbReference type="GO" id="GO:0003700">
    <property type="term" value="F:DNA-binding transcription factor activity"/>
    <property type="evidence" value="ECO:0007669"/>
    <property type="project" value="InterPro"/>
</dbReference>
<evidence type="ECO:0000313" key="6">
    <source>
        <dbReference type="EMBL" id="RNL21411.1"/>
    </source>
</evidence>
<dbReference type="Proteomes" id="UP000267368">
    <property type="component" value="Unassembled WGS sequence"/>
</dbReference>